<organism evidence="2 3">
    <name type="scientific">Companilactobacillus bobalius DSM 19674</name>
    <dbReference type="NCBI Taxonomy" id="1423788"/>
    <lineage>
        <taxon>Bacteria</taxon>
        <taxon>Bacillati</taxon>
        <taxon>Bacillota</taxon>
        <taxon>Bacilli</taxon>
        <taxon>Lactobacillales</taxon>
        <taxon>Lactobacillaceae</taxon>
        <taxon>Companilactobacillus</taxon>
        <taxon>Companilactobacillus bobalius</taxon>
    </lineage>
</organism>
<accession>A0A0R1KE69</accession>
<dbReference type="STRING" id="1423788.FC78_GL000745"/>
<evidence type="ECO:0000313" key="2">
    <source>
        <dbReference type="EMBL" id="KRK81692.1"/>
    </source>
</evidence>
<dbReference type="PATRIC" id="fig|1423788.3.peg.759"/>
<proteinExistence type="predicted"/>
<dbReference type="EMBL" id="AZDY01000042">
    <property type="protein sequence ID" value="KRK81692.1"/>
    <property type="molecule type" value="Genomic_DNA"/>
</dbReference>
<dbReference type="Proteomes" id="UP000051515">
    <property type="component" value="Unassembled WGS sequence"/>
</dbReference>
<sequence>MMKDKKDLKSKTKSEHYLLVSAGIVGAITAAIFFIMLSRGVVNAVVTSKISSQYQDKELEVLKTNLDYSTLNFIGRVIKVSDGHVITPSNIKKYQQLEDYIQARKNRTKDVAALYDGKNDYRDDVTSQKINDLDAALLKEKNQDVYQKQRNKLDTIQIWFEQTEDADKYLDKTWQEFNNDNSSLSFKKISMVNTYFKLIKNKTIENRWNEAVNKMDQYFSNHQGESSRVEAVKQELEALRSAPLTEKYTPANVDIVSSLNFSSGASDSLTQAGITGKTALYYNTSTNKLALMTKVNGKYVAENGYINVTSSQVGSGKYTIKKLISSGNSDAIITDNTNSNYGQYVTNASDSDLEDLGITNPDNTTADFNSATPVFWLKNNSDLNKSIYFTNSSTLGFIYAGSSSYNEGMQISSSDLSNLMSQISTGITFYVN</sequence>
<comment type="caution">
    <text evidence="2">The sequence shown here is derived from an EMBL/GenBank/DDBJ whole genome shotgun (WGS) entry which is preliminary data.</text>
</comment>
<feature type="transmembrane region" description="Helical" evidence="1">
    <location>
        <begin position="16"/>
        <end position="37"/>
    </location>
</feature>
<keyword evidence="3" id="KW-1185">Reference proteome</keyword>
<keyword evidence="1" id="KW-1133">Transmembrane helix</keyword>
<dbReference type="AlphaFoldDB" id="A0A0R1KE69"/>
<keyword evidence="1" id="KW-0812">Transmembrane</keyword>
<gene>
    <name evidence="2" type="ORF">FC78_GL000745</name>
</gene>
<keyword evidence="1" id="KW-0472">Membrane</keyword>
<evidence type="ECO:0000256" key="1">
    <source>
        <dbReference type="SAM" id="Phobius"/>
    </source>
</evidence>
<protein>
    <submittedName>
        <fullName evidence="2">Uncharacterized protein</fullName>
    </submittedName>
</protein>
<reference evidence="2 3" key="1">
    <citation type="journal article" date="2015" name="Genome Announc.">
        <title>Expanding the biotechnology potential of lactobacilli through comparative genomics of 213 strains and associated genera.</title>
        <authorList>
            <person name="Sun Z."/>
            <person name="Harris H.M."/>
            <person name="McCann A."/>
            <person name="Guo C."/>
            <person name="Argimon S."/>
            <person name="Zhang W."/>
            <person name="Yang X."/>
            <person name="Jeffery I.B."/>
            <person name="Cooney J.C."/>
            <person name="Kagawa T.F."/>
            <person name="Liu W."/>
            <person name="Song Y."/>
            <person name="Salvetti E."/>
            <person name="Wrobel A."/>
            <person name="Rasinkangas P."/>
            <person name="Parkhill J."/>
            <person name="Rea M.C."/>
            <person name="O'Sullivan O."/>
            <person name="Ritari J."/>
            <person name="Douillard F.P."/>
            <person name="Paul Ross R."/>
            <person name="Yang R."/>
            <person name="Briner A.E."/>
            <person name="Felis G.E."/>
            <person name="de Vos W.M."/>
            <person name="Barrangou R."/>
            <person name="Klaenhammer T.R."/>
            <person name="Caufield P.W."/>
            <person name="Cui Y."/>
            <person name="Zhang H."/>
            <person name="O'Toole P.W."/>
        </authorList>
    </citation>
    <scope>NUCLEOTIDE SEQUENCE [LARGE SCALE GENOMIC DNA]</scope>
    <source>
        <strain evidence="2 3">DSM 19674</strain>
    </source>
</reference>
<evidence type="ECO:0000313" key="3">
    <source>
        <dbReference type="Proteomes" id="UP000051515"/>
    </source>
</evidence>
<name>A0A0R1KE69_9LACO</name>